<dbReference type="AlphaFoldDB" id="A0A852WJE3"/>
<dbReference type="GO" id="GO:0003677">
    <property type="term" value="F:DNA binding"/>
    <property type="evidence" value="ECO:0007669"/>
    <property type="project" value="UniProtKB-KW"/>
</dbReference>
<reference evidence="2 3" key="1">
    <citation type="submission" date="2020-07" db="EMBL/GenBank/DDBJ databases">
        <title>Sequencing the genomes of 1000 actinobacteria strains.</title>
        <authorList>
            <person name="Klenk H.-P."/>
        </authorList>
    </citation>
    <scope>NUCLEOTIDE SEQUENCE [LARGE SCALE GENOMIC DNA]</scope>
    <source>
        <strain evidence="2 3">DSM 23987</strain>
    </source>
</reference>
<protein>
    <submittedName>
        <fullName evidence="2">DNA-binding CsgD family transcriptional regulator/tetratricopeptide (TPR) repeat protein</fullName>
    </submittedName>
</protein>
<dbReference type="RefSeq" id="WP_179421200.1">
    <property type="nucleotide sequence ID" value="NZ_JACCAB010000001.1"/>
</dbReference>
<evidence type="ECO:0000313" key="3">
    <source>
        <dbReference type="Proteomes" id="UP000573599"/>
    </source>
</evidence>
<dbReference type="Gene3D" id="1.10.10.10">
    <property type="entry name" value="Winged helix-like DNA-binding domain superfamily/Winged helix DNA-binding domain"/>
    <property type="match status" value="1"/>
</dbReference>
<dbReference type="SUPFAM" id="SSF48452">
    <property type="entry name" value="TPR-like"/>
    <property type="match status" value="1"/>
</dbReference>
<dbReference type="SMART" id="SM00421">
    <property type="entry name" value="HTH_LUXR"/>
    <property type="match status" value="1"/>
</dbReference>
<dbReference type="SUPFAM" id="SSF52540">
    <property type="entry name" value="P-loop containing nucleoside triphosphate hydrolases"/>
    <property type="match status" value="1"/>
</dbReference>
<dbReference type="PRINTS" id="PR00038">
    <property type="entry name" value="HTHLUXR"/>
</dbReference>
<dbReference type="Proteomes" id="UP000573599">
    <property type="component" value="Unassembled WGS sequence"/>
</dbReference>
<gene>
    <name evidence="2" type="ORF">BJ986_001251</name>
</gene>
<dbReference type="InterPro" id="IPR016032">
    <property type="entry name" value="Sig_transdc_resp-reg_C-effctor"/>
</dbReference>
<keyword evidence="2" id="KW-0238">DNA-binding</keyword>
<evidence type="ECO:0000259" key="1">
    <source>
        <dbReference type="PROSITE" id="PS50043"/>
    </source>
</evidence>
<feature type="domain" description="HTH luxR-type" evidence="1">
    <location>
        <begin position="745"/>
        <end position="810"/>
    </location>
</feature>
<dbReference type="InterPro" id="IPR027417">
    <property type="entry name" value="P-loop_NTPase"/>
</dbReference>
<dbReference type="PROSITE" id="PS50043">
    <property type="entry name" value="HTH_LUXR_2"/>
    <property type="match status" value="1"/>
</dbReference>
<dbReference type="InterPro" id="IPR000792">
    <property type="entry name" value="Tscrpt_reg_LuxR_C"/>
</dbReference>
<dbReference type="Pfam" id="PF00196">
    <property type="entry name" value="GerE"/>
    <property type="match status" value="1"/>
</dbReference>
<accession>A0A852WJE3</accession>
<dbReference type="CDD" id="cd06170">
    <property type="entry name" value="LuxR_C_like"/>
    <property type="match status" value="1"/>
</dbReference>
<proteinExistence type="predicted"/>
<dbReference type="GO" id="GO:0006355">
    <property type="term" value="P:regulation of DNA-templated transcription"/>
    <property type="evidence" value="ECO:0007669"/>
    <property type="project" value="InterPro"/>
</dbReference>
<dbReference type="InterPro" id="IPR036388">
    <property type="entry name" value="WH-like_DNA-bd_sf"/>
</dbReference>
<dbReference type="Gene3D" id="1.25.40.10">
    <property type="entry name" value="Tetratricopeptide repeat domain"/>
    <property type="match status" value="1"/>
</dbReference>
<dbReference type="PANTHER" id="PTHR47691">
    <property type="entry name" value="REGULATOR-RELATED"/>
    <property type="match status" value="1"/>
</dbReference>
<dbReference type="EMBL" id="JACCAB010000001">
    <property type="protein sequence ID" value="NYG06764.1"/>
    <property type="molecule type" value="Genomic_DNA"/>
</dbReference>
<dbReference type="SUPFAM" id="SSF46894">
    <property type="entry name" value="C-terminal effector domain of the bipartite response regulators"/>
    <property type="match status" value="1"/>
</dbReference>
<evidence type="ECO:0000313" key="2">
    <source>
        <dbReference type="EMBL" id="NYG06764.1"/>
    </source>
</evidence>
<sequence length="810" mass="85154">MLTPCVGRDDVLDRLRLLLSSARWVTLTGAPGCGKTLVARHIASAAPSVAWVPGHRHSTTESLVTACLDALDAEVAPGDSPTLALRRALDGRDLLLVLDGVDAIDGLGGVLNDLVEDAEDFRLLCTATTVAGRPHEQVLKLPPLPVPSPRGPLEGPALELLLARIAAAGGHSVDLDKHHDILRRVLRASGGLPSLVEQLAVQIALIGVSDVSPTGTLEEAVRRSYDLLDPAQQQCFRRLAVVGRPLGLDVLADVCGVSRPQAVQLASALARRSLVEVNPDGTFDMLPPIREVGRSLAQHTDDAEESLAGLLAWADLVVPQAVNEGSADAAFLSQLSLVDAAVRQACAVDATRPRGYAIANRAFPSLSAAMRAREALEMMDAALASGDGPPIIGSQLARRAGICASEVRGTYEGLRLLDRSEEHASALEGPMRDVELARTAAIRAEMHLDAGDLAAARADVERTLALGGGDPYVIRQVRRTLMDVCVSAGDFAEAERLAAAIVDAPPPDELWIALSARTLQAKIAYEQGRLVEAASLALFARTQAEEIREDRIALLADTVHRMVSGTRGIAVDAESLPWAVRLIVQLQDARELLSAGDVSRAAGRAADIVVLADSSRLGRDAVEARLLVADALMSLGEPAQAQASYLSVLRRATEVPMPLRAADALDGLAAIAAESGNPAYRAVAGAAAALRVSRRAVGRDRPGVAYAAGAIRDCPAGWLEHGQFSAQGVAAVTGLFAGEAPTEASSSPLNVLTKAERGVAELVAEGLTSRQIAEQLFVSPRTVDAHLSHIFRKLEIASRAKLAALMVEIA</sequence>
<keyword evidence="3" id="KW-1185">Reference proteome</keyword>
<dbReference type="PANTHER" id="PTHR47691:SF3">
    <property type="entry name" value="HTH-TYPE TRANSCRIPTIONAL REGULATOR RV0890C-RELATED"/>
    <property type="match status" value="1"/>
</dbReference>
<comment type="caution">
    <text evidence="2">The sequence shown here is derived from an EMBL/GenBank/DDBJ whole genome shotgun (WGS) entry which is preliminary data.</text>
</comment>
<dbReference type="PROSITE" id="PS00622">
    <property type="entry name" value="HTH_LUXR_1"/>
    <property type="match status" value="1"/>
</dbReference>
<dbReference type="Gene3D" id="3.40.50.300">
    <property type="entry name" value="P-loop containing nucleotide triphosphate hydrolases"/>
    <property type="match status" value="1"/>
</dbReference>
<organism evidence="2 3">
    <name type="scientific">Pedococcus badiiscoriae</name>
    <dbReference type="NCBI Taxonomy" id="642776"/>
    <lineage>
        <taxon>Bacteria</taxon>
        <taxon>Bacillati</taxon>
        <taxon>Actinomycetota</taxon>
        <taxon>Actinomycetes</taxon>
        <taxon>Micrococcales</taxon>
        <taxon>Intrasporangiaceae</taxon>
        <taxon>Pedococcus</taxon>
    </lineage>
</organism>
<name>A0A852WJE3_9MICO</name>
<dbReference type="InterPro" id="IPR011990">
    <property type="entry name" value="TPR-like_helical_dom_sf"/>
</dbReference>